<keyword evidence="2" id="KW-0255">Endonuclease</keyword>
<dbReference type="Pfam" id="PF00565">
    <property type="entry name" value="SNase"/>
    <property type="match status" value="1"/>
</dbReference>
<dbReference type="PROSITE" id="PS50830">
    <property type="entry name" value="TNASE_3"/>
    <property type="match status" value="1"/>
</dbReference>
<proteinExistence type="predicted"/>
<dbReference type="RefSeq" id="WP_163495362.1">
    <property type="nucleotide sequence ID" value="NZ_CP048711.1"/>
</dbReference>
<evidence type="ECO:0000313" key="7">
    <source>
        <dbReference type="Proteomes" id="UP000477680"/>
    </source>
</evidence>
<dbReference type="AlphaFoldDB" id="A0A6C0U8P3"/>
<evidence type="ECO:0000313" key="6">
    <source>
        <dbReference type="EMBL" id="QIB65924.1"/>
    </source>
</evidence>
<dbReference type="GO" id="GO:0016787">
    <property type="term" value="F:hydrolase activity"/>
    <property type="evidence" value="ECO:0007669"/>
    <property type="project" value="UniProtKB-KW"/>
</dbReference>
<evidence type="ECO:0000256" key="3">
    <source>
        <dbReference type="ARBA" id="ARBA00022801"/>
    </source>
</evidence>
<dbReference type="Gene3D" id="2.40.50.90">
    <property type="match status" value="1"/>
</dbReference>
<reference evidence="6 7" key="1">
    <citation type="submission" date="2020-02" db="EMBL/GenBank/DDBJ databases">
        <title>Genome sequencing for Kineobactrum sp. M2.</title>
        <authorList>
            <person name="Park S.-J."/>
        </authorList>
    </citation>
    <scope>NUCLEOTIDE SEQUENCE [LARGE SCALE GENOMIC DNA]</scope>
    <source>
        <strain evidence="6 7">M2</strain>
    </source>
</reference>
<gene>
    <name evidence="6" type="ORF">G3T16_11335</name>
</gene>
<evidence type="ECO:0000256" key="1">
    <source>
        <dbReference type="ARBA" id="ARBA00022722"/>
    </source>
</evidence>
<dbReference type="SUPFAM" id="SSF50199">
    <property type="entry name" value="Staphylococcal nuclease"/>
    <property type="match status" value="1"/>
</dbReference>
<dbReference type="PANTHER" id="PTHR12302:SF3">
    <property type="entry name" value="SERINE_THREONINE-PROTEIN KINASE 31"/>
    <property type="match status" value="1"/>
</dbReference>
<evidence type="ECO:0000259" key="5">
    <source>
        <dbReference type="PROSITE" id="PS50830"/>
    </source>
</evidence>
<feature type="region of interest" description="Disordered" evidence="4">
    <location>
        <begin position="185"/>
        <end position="225"/>
    </location>
</feature>
<dbReference type="KEGG" id="kim:G3T16_11335"/>
<organism evidence="6 7">
    <name type="scientific">Kineobactrum salinum</name>
    <dbReference type="NCBI Taxonomy" id="2708301"/>
    <lineage>
        <taxon>Bacteria</taxon>
        <taxon>Pseudomonadati</taxon>
        <taxon>Pseudomonadota</taxon>
        <taxon>Gammaproteobacteria</taxon>
        <taxon>Cellvibrionales</taxon>
        <taxon>Halieaceae</taxon>
        <taxon>Kineobactrum</taxon>
    </lineage>
</organism>
<evidence type="ECO:0000256" key="4">
    <source>
        <dbReference type="SAM" id="MobiDB-lite"/>
    </source>
</evidence>
<dbReference type="InterPro" id="IPR016071">
    <property type="entry name" value="Staphylococal_nuclease_OB-fold"/>
</dbReference>
<keyword evidence="1" id="KW-0540">Nuclease</keyword>
<dbReference type="SMART" id="SM00318">
    <property type="entry name" value="SNc"/>
    <property type="match status" value="1"/>
</dbReference>
<name>A0A6C0U8P3_9GAMM</name>
<dbReference type="PANTHER" id="PTHR12302">
    <property type="entry name" value="EBNA2 BINDING PROTEIN P100"/>
    <property type="match status" value="1"/>
</dbReference>
<protein>
    <recommendedName>
        <fullName evidence="5">TNase-like domain-containing protein</fullName>
    </recommendedName>
</protein>
<evidence type="ECO:0000256" key="2">
    <source>
        <dbReference type="ARBA" id="ARBA00022759"/>
    </source>
</evidence>
<keyword evidence="7" id="KW-1185">Reference proteome</keyword>
<feature type="domain" description="TNase-like" evidence="5">
    <location>
        <begin position="80"/>
        <end position="173"/>
    </location>
</feature>
<dbReference type="Proteomes" id="UP000477680">
    <property type="component" value="Chromosome"/>
</dbReference>
<dbReference type="EMBL" id="CP048711">
    <property type="protein sequence ID" value="QIB65924.1"/>
    <property type="molecule type" value="Genomic_DNA"/>
</dbReference>
<keyword evidence="3" id="KW-0378">Hydrolase</keyword>
<accession>A0A6C0U8P3</accession>
<dbReference type="GO" id="GO:0004519">
    <property type="term" value="F:endonuclease activity"/>
    <property type="evidence" value="ECO:0007669"/>
    <property type="project" value="UniProtKB-KW"/>
</dbReference>
<sequence>MVRWRRFPGRKLRLVLILLGGLSLFQYLTLGEISWHRGALDSIGSTLREYATRPEAAWRRATGKLEQVGAAREGTPPSAFDLSGRVVRVADGDSLSLLDRDNKQHAIRLYGIDAPERDQPHGEAAGAALAALVENARIGVTVIEEDDYGRLVGTAYADGTNINLAMVRAGHAWWYRHYAPVNMLSPPQSRKPGKTDAGCGSVTRQCRPGTGGASSGCRTAAHAEP</sequence>
<dbReference type="InterPro" id="IPR035437">
    <property type="entry name" value="SNase_OB-fold_sf"/>
</dbReference>